<evidence type="ECO:0000313" key="2">
    <source>
        <dbReference type="EMBL" id="EKM58610.1"/>
    </source>
</evidence>
<keyword evidence="3" id="KW-1185">Reference proteome</keyword>
<gene>
    <name evidence="2" type="ORF">PHACADRAFT_182906</name>
</gene>
<evidence type="ECO:0000313" key="3">
    <source>
        <dbReference type="Proteomes" id="UP000008370"/>
    </source>
</evidence>
<feature type="region of interest" description="Disordered" evidence="1">
    <location>
        <begin position="95"/>
        <end position="116"/>
    </location>
</feature>
<dbReference type="AlphaFoldDB" id="K5WH03"/>
<dbReference type="InParanoid" id="K5WH03"/>
<feature type="compositionally biased region" description="Low complexity" evidence="1">
    <location>
        <begin position="103"/>
        <end position="116"/>
    </location>
</feature>
<feature type="compositionally biased region" description="Basic and acidic residues" evidence="1">
    <location>
        <begin position="1"/>
        <end position="26"/>
    </location>
</feature>
<dbReference type="GeneID" id="18910111"/>
<dbReference type="KEGG" id="pco:PHACADRAFT_182906"/>
<feature type="region of interest" description="Disordered" evidence="1">
    <location>
        <begin position="152"/>
        <end position="174"/>
    </location>
</feature>
<evidence type="ECO:0000256" key="1">
    <source>
        <dbReference type="SAM" id="MobiDB-lite"/>
    </source>
</evidence>
<dbReference type="EMBL" id="JH930470">
    <property type="protein sequence ID" value="EKM58610.1"/>
    <property type="molecule type" value="Genomic_DNA"/>
</dbReference>
<dbReference type="RefSeq" id="XP_007393916.1">
    <property type="nucleotide sequence ID" value="XM_007393854.1"/>
</dbReference>
<name>K5WH03_PHACS</name>
<reference evidence="2 3" key="1">
    <citation type="journal article" date="2012" name="BMC Genomics">
        <title>Comparative genomics of the white-rot fungi, Phanerochaete carnosa and P. chrysosporium, to elucidate the genetic basis of the distinct wood types they colonize.</title>
        <authorList>
            <person name="Suzuki H."/>
            <person name="MacDonald J."/>
            <person name="Syed K."/>
            <person name="Salamov A."/>
            <person name="Hori C."/>
            <person name="Aerts A."/>
            <person name="Henrissat B."/>
            <person name="Wiebenga A."/>
            <person name="vanKuyk P.A."/>
            <person name="Barry K."/>
            <person name="Lindquist E."/>
            <person name="LaButti K."/>
            <person name="Lapidus A."/>
            <person name="Lucas S."/>
            <person name="Coutinho P."/>
            <person name="Gong Y."/>
            <person name="Samejima M."/>
            <person name="Mahadevan R."/>
            <person name="Abou-Zaid M."/>
            <person name="de Vries R.P."/>
            <person name="Igarashi K."/>
            <person name="Yadav J.S."/>
            <person name="Grigoriev I.V."/>
            <person name="Master E.R."/>
        </authorList>
    </citation>
    <scope>NUCLEOTIDE SEQUENCE [LARGE SCALE GENOMIC DNA]</scope>
    <source>
        <strain evidence="2 3">HHB-10118-sp</strain>
    </source>
</reference>
<feature type="compositionally biased region" description="Acidic residues" evidence="1">
    <location>
        <begin position="55"/>
        <end position="64"/>
    </location>
</feature>
<accession>K5WH03</accession>
<feature type="compositionally biased region" description="Basic and acidic residues" evidence="1">
    <location>
        <begin position="34"/>
        <end position="47"/>
    </location>
</feature>
<organism evidence="2 3">
    <name type="scientific">Phanerochaete carnosa (strain HHB-10118-sp)</name>
    <name type="common">White-rot fungus</name>
    <name type="synonym">Peniophora carnosa</name>
    <dbReference type="NCBI Taxonomy" id="650164"/>
    <lineage>
        <taxon>Eukaryota</taxon>
        <taxon>Fungi</taxon>
        <taxon>Dikarya</taxon>
        <taxon>Basidiomycota</taxon>
        <taxon>Agaricomycotina</taxon>
        <taxon>Agaricomycetes</taxon>
        <taxon>Polyporales</taxon>
        <taxon>Phanerochaetaceae</taxon>
        <taxon>Phanerochaete</taxon>
    </lineage>
</organism>
<feature type="region of interest" description="Disordered" evidence="1">
    <location>
        <begin position="1"/>
        <end position="71"/>
    </location>
</feature>
<dbReference type="HOGENOM" id="CLU_1540602_0_0_1"/>
<proteinExistence type="predicted"/>
<dbReference type="Proteomes" id="UP000008370">
    <property type="component" value="Unassembled WGS sequence"/>
</dbReference>
<sequence length="174" mass="19273">MDEKRTREKDTTWWDRIERAQPHERPLSTLIAVDRGHCGSDSDRSKTSETSPMTSDDDFSEEPEDGLRTPASAAFIIPAVRTHKSLSWPSLQSNVALAPQQKPSPTKETLLEPLPLPGLRTPLAPSRETSAPLISGSCPWWTRKVTFGEGGPSWRPLQSAPRSMSAFDQSAHET</sequence>
<protein>
    <submittedName>
        <fullName evidence="2">Uncharacterized protein</fullName>
    </submittedName>
</protein>